<sequence length="107" mass="12160">MRLRPVTKPSVKMRRSGLVTKMDQQTIETISEAVAERILRELPRGRVPVTPEYLTADQVSQMTGFSPKALENYRSKRSGPPFLKVGHCVRYRADDVRAWVESGEVSE</sequence>
<dbReference type="InterPro" id="IPR041657">
    <property type="entry name" value="HTH_17"/>
</dbReference>
<organism evidence="2 3">
    <name type="scientific">Sulfitobacter donghicola DSW-25 = KCTC 12864 = JCM 14565</name>
    <dbReference type="NCBI Taxonomy" id="1300350"/>
    <lineage>
        <taxon>Bacteria</taxon>
        <taxon>Pseudomonadati</taxon>
        <taxon>Pseudomonadota</taxon>
        <taxon>Alphaproteobacteria</taxon>
        <taxon>Rhodobacterales</taxon>
        <taxon>Roseobacteraceae</taxon>
        <taxon>Sulfitobacter</taxon>
    </lineage>
</organism>
<comment type="caution">
    <text evidence="2">The sequence shown here is derived from an EMBL/GenBank/DDBJ whole genome shotgun (WGS) entry which is preliminary data.</text>
</comment>
<dbReference type="SUPFAM" id="SSF46955">
    <property type="entry name" value="Putative DNA-binding domain"/>
    <property type="match status" value="1"/>
</dbReference>
<dbReference type="Pfam" id="PF12728">
    <property type="entry name" value="HTH_17"/>
    <property type="match status" value="1"/>
</dbReference>
<gene>
    <name evidence="2" type="ORF">DSW25_02515</name>
</gene>
<dbReference type="STRING" id="1300350.Z948_1789"/>
<name>A0A073IZE0_9RHOB</name>
<feature type="domain" description="Helix-turn-helix" evidence="1">
    <location>
        <begin position="53"/>
        <end position="102"/>
    </location>
</feature>
<accession>A0A073IZE0</accession>
<protein>
    <recommendedName>
        <fullName evidence="1">Helix-turn-helix domain-containing protein</fullName>
    </recommendedName>
</protein>
<dbReference type="eggNOG" id="COG3311">
    <property type="taxonomic scope" value="Bacteria"/>
</dbReference>
<evidence type="ECO:0000313" key="3">
    <source>
        <dbReference type="Proteomes" id="UP000027734"/>
    </source>
</evidence>
<dbReference type="Proteomes" id="UP000027734">
    <property type="component" value="Unassembled WGS sequence"/>
</dbReference>
<proteinExistence type="predicted"/>
<evidence type="ECO:0000259" key="1">
    <source>
        <dbReference type="Pfam" id="PF12728"/>
    </source>
</evidence>
<dbReference type="AlphaFoldDB" id="A0A073IZE0"/>
<evidence type="ECO:0000313" key="2">
    <source>
        <dbReference type="EMBL" id="KEJ90792.1"/>
    </source>
</evidence>
<dbReference type="InterPro" id="IPR009061">
    <property type="entry name" value="DNA-bd_dom_put_sf"/>
</dbReference>
<dbReference type="EMBL" id="JAMC01000001">
    <property type="protein sequence ID" value="KEJ90792.1"/>
    <property type="molecule type" value="Genomic_DNA"/>
</dbReference>
<reference evidence="2 3" key="1">
    <citation type="submission" date="2014-01" db="EMBL/GenBank/DDBJ databases">
        <title>Sulfitobacter donghicola JCM 14565 Genome Sequencing.</title>
        <authorList>
            <person name="Lai Q."/>
            <person name="Hong Z."/>
        </authorList>
    </citation>
    <scope>NUCLEOTIDE SEQUENCE [LARGE SCALE GENOMIC DNA]</scope>
    <source>
        <strain evidence="2 3">JCM 14565</strain>
    </source>
</reference>
<keyword evidence="3" id="KW-1185">Reference proteome</keyword>